<name>A0A402BFQ6_9CHLR</name>
<dbReference type="PANTHER" id="PTHR46696:SF1">
    <property type="entry name" value="CYTOCHROME P450 YJIB-RELATED"/>
    <property type="match status" value="1"/>
</dbReference>
<keyword evidence="2 7" id="KW-0349">Heme</keyword>
<dbReference type="PROSITE" id="PS00086">
    <property type="entry name" value="CYTOCHROME_P450"/>
    <property type="match status" value="1"/>
</dbReference>
<dbReference type="InterPro" id="IPR017972">
    <property type="entry name" value="Cyt_P450_CS"/>
</dbReference>
<dbReference type="InterPro" id="IPR001128">
    <property type="entry name" value="Cyt_P450"/>
</dbReference>
<comment type="similarity">
    <text evidence="1 7">Belongs to the cytochrome P450 family.</text>
</comment>
<dbReference type="Pfam" id="PF00067">
    <property type="entry name" value="p450"/>
    <property type="match status" value="1"/>
</dbReference>
<evidence type="ECO:0000313" key="9">
    <source>
        <dbReference type="Proteomes" id="UP000287171"/>
    </source>
</evidence>
<dbReference type="GO" id="GO:0020037">
    <property type="term" value="F:heme binding"/>
    <property type="evidence" value="ECO:0007669"/>
    <property type="project" value="InterPro"/>
</dbReference>
<proteinExistence type="inferred from homology"/>
<evidence type="ECO:0000256" key="6">
    <source>
        <dbReference type="ARBA" id="ARBA00023033"/>
    </source>
</evidence>
<dbReference type="RefSeq" id="WP_126630331.1">
    <property type="nucleotide sequence ID" value="NZ_BIFT01000002.1"/>
</dbReference>
<keyword evidence="4 7" id="KW-0560">Oxidoreductase</keyword>
<dbReference type="InterPro" id="IPR002397">
    <property type="entry name" value="Cyt_P450_B"/>
</dbReference>
<dbReference type="SUPFAM" id="SSF48264">
    <property type="entry name" value="Cytochrome P450"/>
    <property type="match status" value="1"/>
</dbReference>
<evidence type="ECO:0000313" key="8">
    <source>
        <dbReference type="EMBL" id="GCE30176.1"/>
    </source>
</evidence>
<evidence type="ECO:0000256" key="1">
    <source>
        <dbReference type="ARBA" id="ARBA00010617"/>
    </source>
</evidence>
<organism evidence="8 9">
    <name type="scientific">Dictyobacter alpinus</name>
    <dbReference type="NCBI Taxonomy" id="2014873"/>
    <lineage>
        <taxon>Bacteria</taxon>
        <taxon>Bacillati</taxon>
        <taxon>Chloroflexota</taxon>
        <taxon>Ktedonobacteria</taxon>
        <taxon>Ktedonobacterales</taxon>
        <taxon>Dictyobacteraceae</taxon>
        <taxon>Dictyobacter</taxon>
    </lineage>
</organism>
<dbReference type="PRINTS" id="PR00359">
    <property type="entry name" value="BP450"/>
</dbReference>
<dbReference type="GO" id="GO:0005506">
    <property type="term" value="F:iron ion binding"/>
    <property type="evidence" value="ECO:0007669"/>
    <property type="project" value="InterPro"/>
</dbReference>
<gene>
    <name evidence="8" type="ORF">KDA_56600</name>
</gene>
<dbReference type="CDD" id="cd20625">
    <property type="entry name" value="CYP164-like"/>
    <property type="match status" value="1"/>
</dbReference>
<keyword evidence="9" id="KW-1185">Reference proteome</keyword>
<keyword evidence="5 7" id="KW-0408">Iron</keyword>
<keyword evidence="3 7" id="KW-0479">Metal-binding</keyword>
<accession>A0A402BFQ6</accession>
<dbReference type="GO" id="GO:0004497">
    <property type="term" value="F:monooxygenase activity"/>
    <property type="evidence" value="ECO:0007669"/>
    <property type="project" value="UniProtKB-KW"/>
</dbReference>
<reference evidence="9" key="1">
    <citation type="submission" date="2018-12" db="EMBL/GenBank/DDBJ databases">
        <title>Tengunoibacter tsumagoiensis gen. nov., sp. nov., Dictyobacter kobayashii sp. nov., D. alpinus sp. nov., and D. joshuensis sp. nov. and description of Dictyobacteraceae fam. nov. within the order Ktedonobacterales isolated from Tengu-no-mugimeshi.</title>
        <authorList>
            <person name="Wang C.M."/>
            <person name="Zheng Y."/>
            <person name="Sakai Y."/>
            <person name="Toyoda A."/>
            <person name="Minakuchi Y."/>
            <person name="Abe K."/>
            <person name="Yokota A."/>
            <person name="Yabe S."/>
        </authorList>
    </citation>
    <scope>NUCLEOTIDE SEQUENCE [LARGE SCALE GENOMIC DNA]</scope>
    <source>
        <strain evidence="9">Uno16</strain>
    </source>
</reference>
<dbReference type="Proteomes" id="UP000287171">
    <property type="component" value="Unassembled WGS sequence"/>
</dbReference>
<evidence type="ECO:0000256" key="3">
    <source>
        <dbReference type="ARBA" id="ARBA00022723"/>
    </source>
</evidence>
<dbReference type="PANTHER" id="PTHR46696">
    <property type="entry name" value="P450, PUTATIVE (EUROFUNG)-RELATED"/>
    <property type="match status" value="1"/>
</dbReference>
<sequence length="410" mass="45941">MQSFFGPDFIRNPYPIYDVIRQHGPVYKGPDGRWLVTGYNEANTILRARHFGVKHVWSAEDLQQLKDSAFAITEALMFLHLDPPDHTRLRALVSKAFTPKRVAELQPAILQIVQQLLDDIQAKHRLSERSFDFIQEFAFPLPIIVIAELLGVPVEDRGQFRQWSRDIVRVENAVRFAPSVDQIPPESLAEANQVAHDMRSYFRHLASLRREQPQDDLISAMVKAEESAGTLSEDEFLSACIIMIVAGHETTMNLLGNGIFALLNTPEQLALLKEHPEITASAIEEFLRFNSPVQMTLRVAKSATTLGTADIHVGDELIILLGAANHDPERFPQPDQLNIQRDNIQPLSFGAGMHYCIGAPLARLEGQLAFPELLKQLPDLAFAAGVVPDELAWNENFALHGLKTLPLQFS</sequence>
<dbReference type="AlphaFoldDB" id="A0A402BFQ6"/>
<evidence type="ECO:0000256" key="2">
    <source>
        <dbReference type="ARBA" id="ARBA00022617"/>
    </source>
</evidence>
<comment type="caution">
    <text evidence="8">The sequence shown here is derived from an EMBL/GenBank/DDBJ whole genome shotgun (WGS) entry which is preliminary data.</text>
</comment>
<dbReference type="PRINTS" id="PR00385">
    <property type="entry name" value="P450"/>
</dbReference>
<dbReference type="OrthoDB" id="9801155at2"/>
<dbReference type="Gene3D" id="1.10.630.10">
    <property type="entry name" value="Cytochrome P450"/>
    <property type="match status" value="1"/>
</dbReference>
<evidence type="ECO:0000256" key="7">
    <source>
        <dbReference type="RuleBase" id="RU000461"/>
    </source>
</evidence>
<evidence type="ECO:0000256" key="5">
    <source>
        <dbReference type="ARBA" id="ARBA00023004"/>
    </source>
</evidence>
<dbReference type="GO" id="GO:0016705">
    <property type="term" value="F:oxidoreductase activity, acting on paired donors, with incorporation or reduction of molecular oxygen"/>
    <property type="evidence" value="ECO:0007669"/>
    <property type="project" value="InterPro"/>
</dbReference>
<protein>
    <submittedName>
        <fullName evidence="8">Cytochrome P450</fullName>
    </submittedName>
</protein>
<dbReference type="EMBL" id="BIFT01000002">
    <property type="protein sequence ID" value="GCE30176.1"/>
    <property type="molecule type" value="Genomic_DNA"/>
</dbReference>
<evidence type="ECO:0000256" key="4">
    <source>
        <dbReference type="ARBA" id="ARBA00023002"/>
    </source>
</evidence>
<dbReference type="InterPro" id="IPR036396">
    <property type="entry name" value="Cyt_P450_sf"/>
</dbReference>
<keyword evidence="6 7" id="KW-0503">Monooxygenase</keyword>
<dbReference type="FunFam" id="1.10.630.10:FF:000018">
    <property type="entry name" value="Cytochrome P450 monooxygenase"/>
    <property type="match status" value="1"/>
</dbReference>